<comment type="caution">
    <text evidence="1">The sequence shown here is derived from an EMBL/GenBank/DDBJ whole genome shotgun (WGS) entry which is preliminary data.</text>
</comment>
<name>A0A9X9WXA6_9PROT</name>
<dbReference type="EMBL" id="JAAEDM010000026">
    <property type="protein sequence ID" value="MBR0671785.1"/>
    <property type="molecule type" value="Genomic_DNA"/>
</dbReference>
<dbReference type="AlphaFoldDB" id="A0A9X9WXA6"/>
<organism evidence="1 2">
    <name type="scientific">Neoroseomonas soli</name>
    <dbReference type="NCBI Taxonomy" id="1081025"/>
    <lineage>
        <taxon>Bacteria</taxon>
        <taxon>Pseudomonadati</taxon>
        <taxon>Pseudomonadota</taxon>
        <taxon>Alphaproteobacteria</taxon>
        <taxon>Acetobacterales</taxon>
        <taxon>Acetobacteraceae</taxon>
        <taxon>Neoroseomonas</taxon>
    </lineage>
</organism>
<keyword evidence="2" id="KW-1185">Reference proteome</keyword>
<gene>
    <name evidence="1" type="ORF">GXW76_11445</name>
</gene>
<reference evidence="1" key="1">
    <citation type="submission" date="2020-01" db="EMBL/GenBank/DDBJ databases">
        <authorList>
            <person name="Rat A."/>
        </authorList>
    </citation>
    <scope>NUCLEOTIDE SEQUENCE</scope>
    <source>
        <strain evidence="1">LMG 31231</strain>
    </source>
</reference>
<evidence type="ECO:0000313" key="1">
    <source>
        <dbReference type="EMBL" id="MBR0671785.1"/>
    </source>
</evidence>
<evidence type="ECO:0000313" key="2">
    <source>
        <dbReference type="Proteomes" id="UP001138751"/>
    </source>
</evidence>
<reference evidence="1" key="2">
    <citation type="journal article" date="2021" name="Syst. Appl. Microbiol.">
        <title>Roseomonas hellenica sp. nov., isolated from roots of wild-growing Alkanna tinctoria.</title>
        <authorList>
            <person name="Rat A."/>
            <person name="Naranjo H.D."/>
            <person name="Lebbe L."/>
            <person name="Cnockaert M."/>
            <person name="Krigas N."/>
            <person name="Grigoriadou K."/>
            <person name="Maloupa E."/>
            <person name="Willems A."/>
        </authorList>
    </citation>
    <scope>NUCLEOTIDE SEQUENCE</scope>
    <source>
        <strain evidence="1">LMG 31231</strain>
    </source>
</reference>
<dbReference type="Proteomes" id="UP001138751">
    <property type="component" value="Unassembled WGS sequence"/>
</dbReference>
<protein>
    <submittedName>
        <fullName evidence="1">Uncharacterized protein</fullName>
    </submittedName>
</protein>
<proteinExistence type="predicted"/>
<accession>A0A9X9WXA6</accession>
<sequence length="78" mass="8521">MARPMKETASMPTDPVPQMMEAIRLWSGVTSPNQAAQRGLADLAALIAEFEAVRGTLVFEDEPSSFEAALREEAEKRA</sequence>